<dbReference type="OrthoDB" id="533833at2759"/>
<proteinExistence type="predicted"/>
<organism evidence="1 2">
    <name type="scientific">Rhodamnia argentea</name>
    <dbReference type="NCBI Taxonomy" id="178133"/>
    <lineage>
        <taxon>Eukaryota</taxon>
        <taxon>Viridiplantae</taxon>
        <taxon>Streptophyta</taxon>
        <taxon>Embryophyta</taxon>
        <taxon>Tracheophyta</taxon>
        <taxon>Spermatophyta</taxon>
        <taxon>Magnoliopsida</taxon>
        <taxon>eudicotyledons</taxon>
        <taxon>Gunneridae</taxon>
        <taxon>Pentapetalae</taxon>
        <taxon>rosids</taxon>
        <taxon>malvids</taxon>
        <taxon>Myrtales</taxon>
        <taxon>Myrtaceae</taxon>
        <taxon>Myrtoideae</taxon>
        <taxon>Myrteae</taxon>
        <taxon>Australasian group</taxon>
        <taxon>Rhodamnia</taxon>
    </lineage>
</organism>
<evidence type="ECO:0000313" key="1">
    <source>
        <dbReference type="Proteomes" id="UP000827889"/>
    </source>
</evidence>
<name>A0A8B8N214_9MYRT</name>
<dbReference type="Pfam" id="PF14299">
    <property type="entry name" value="PP2"/>
    <property type="match status" value="1"/>
</dbReference>
<accession>A0A8B8N214</accession>
<dbReference type="Proteomes" id="UP000827889">
    <property type="component" value="Chromosome 1"/>
</dbReference>
<protein>
    <submittedName>
        <fullName evidence="2">Uncharacterized protein PHLOEM PROTEIN 2-LIKE A4-like isoform X1</fullName>
    </submittedName>
</protein>
<dbReference type="GeneID" id="115729947"/>
<sequence>MEPDEENTQVEKTRQRRPPLLALTFVRKATNADSSTSVEELCDRIYGGVLMNDKKLKFWVDEVHDKNCFLLLAKELSIIWIDSPEYWCWKNDEKEKCYGGEVDVTVAELKTVCWLQISGAFKTIVLSPKTTYEVAFVVKRIANRRGWYLPVNLNLTLPDKTTQGRIENLEKTPEGEWKHILVGTFVTTPENVGEISFSFSETGNHWKSGLLIKGVALRPKD</sequence>
<dbReference type="InterPro" id="IPR025886">
    <property type="entry name" value="PP2-like"/>
</dbReference>
<reference evidence="1" key="1">
    <citation type="submission" date="2025-05" db="UniProtKB">
        <authorList>
            <consortium name="RefSeq"/>
        </authorList>
    </citation>
    <scope>NUCLEOTIDE SEQUENCE [LARGE SCALE GENOMIC DNA]</scope>
</reference>
<dbReference type="RefSeq" id="XP_030516441.1">
    <property type="nucleotide sequence ID" value="XM_030660581.2"/>
</dbReference>
<reference evidence="2" key="2">
    <citation type="submission" date="2025-08" db="UniProtKB">
        <authorList>
            <consortium name="RefSeq"/>
        </authorList>
    </citation>
    <scope>IDENTIFICATION</scope>
    <source>
        <tissue evidence="2">Leaf</tissue>
    </source>
</reference>
<dbReference type="GO" id="GO:0030246">
    <property type="term" value="F:carbohydrate binding"/>
    <property type="evidence" value="ECO:0007669"/>
    <property type="project" value="InterPro"/>
</dbReference>
<gene>
    <name evidence="2" type="primary">LOC115729947</name>
</gene>
<dbReference type="PANTHER" id="PTHR48478">
    <property type="entry name" value="LECTIN-LIKE"/>
    <property type="match status" value="1"/>
</dbReference>
<dbReference type="AlphaFoldDB" id="A0A8B8N214"/>
<dbReference type="InterPro" id="IPR052147">
    <property type="entry name" value="PP2-like/Lectin"/>
</dbReference>
<keyword evidence="1" id="KW-1185">Reference proteome</keyword>
<dbReference type="KEGG" id="rarg:115729947"/>
<evidence type="ECO:0000313" key="2">
    <source>
        <dbReference type="RefSeq" id="XP_030516441.1"/>
    </source>
</evidence>
<dbReference type="PANTHER" id="PTHR48478:SF1">
    <property type="entry name" value="LECTIN-LIKE"/>
    <property type="match status" value="1"/>
</dbReference>